<keyword evidence="3 5" id="KW-0413">Isomerase</keyword>
<dbReference type="InterPro" id="IPR020103">
    <property type="entry name" value="PsdUridine_synth_cat_dom_sf"/>
</dbReference>
<keyword evidence="2 4" id="KW-0694">RNA-binding</keyword>
<dbReference type="InterPro" id="IPR006145">
    <property type="entry name" value="PsdUridine_synth_RsuA/RluA"/>
</dbReference>
<dbReference type="InterPro" id="IPR036986">
    <property type="entry name" value="S4_RNA-bd_sf"/>
</dbReference>
<dbReference type="Proteomes" id="UP000758611">
    <property type="component" value="Unassembled WGS sequence"/>
</dbReference>
<dbReference type="InterPro" id="IPR042092">
    <property type="entry name" value="PsdUridine_s_RsuA/RluB/E/F_cat"/>
</dbReference>
<dbReference type="InterPro" id="IPR020094">
    <property type="entry name" value="TruA/RsuA/RluB/E/F_N"/>
</dbReference>
<feature type="domain" description="Pseudouridine synthase RsuA/RluA-like" evidence="6">
    <location>
        <begin position="64"/>
        <end position="194"/>
    </location>
</feature>
<dbReference type="Pfam" id="PF00849">
    <property type="entry name" value="PseudoU_synth_2"/>
    <property type="match status" value="1"/>
</dbReference>
<dbReference type="Gene3D" id="3.30.70.580">
    <property type="entry name" value="Pseudouridine synthase I, catalytic domain, N-terminal subdomain"/>
    <property type="match status" value="1"/>
</dbReference>
<proteinExistence type="inferred from homology"/>
<accession>A0A930DZL5</accession>
<evidence type="ECO:0000256" key="1">
    <source>
        <dbReference type="ARBA" id="ARBA00008348"/>
    </source>
</evidence>
<dbReference type="EC" id="5.4.99.-" evidence="5"/>
<gene>
    <name evidence="8" type="ORF">HXM94_03305</name>
</gene>
<dbReference type="Gene3D" id="3.30.70.1560">
    <property type="entry name" value="Alpha-L RNA-binding motif"/>
    <property type="match status" value="1"/>
</dbReference>
<evidence type="ECO:0000259" key="6">
    <source>
        <dbReference type="Pfam" id="PF00849"/>
    </source>
</evidence>
<evidence type="ECO:0000313" key="8">
    <source>
        <dbReference type="EMBL" id="MBF1306806.1"/>
    </source>
</evidence>
<dbReference type="PROSITE" id="PS50889">
    <property type="entry name" value="S4"/>
    <property type="match status" value="1"/>
</dbReference>
<dbReference type="GO" id="GO:0120159">
    <property type="term" value="F:rRNA pseudouridine synthase activity"/>
    <property type="evidence" value="ECO:0007669"/>
    <property type="project" value="UniProtKB-ARBA"/>
</dbReference>
<sequence length="235" mass="27603">MKIRIDRFLCHMGIGSRSEIKKYLKTCRVKLNGKFEKNSNTQVDIEKDEILFDDEIVIYKEFTYLMLNKPKDFISATFDTKLPTVLDLLEFPYSNMELFPVGRLDIDTTGFLILTNDGKFSYNVTNPKKKVNKKYFVTLRDEIISEQIEKLENGIYFEKEGFTTENAKVEKISEKEINLTISEGKFHQVKRMLEYVENEVVELKRVCIGNLNLDDSLKLGEYREITNSELEEIFR</sequence>
<organism evidence="8 9">
    <name type="scientific">Parvimonas micra</name>
    <dbReference type="NCBI Taxonomy" id="33033"/>
    <lineage>
        <taxon>Bacteria</taxon>
        <taxon>Bacillati</taxon>
        <taxon>Bacillota</taxon>
        <taxon>Tissierellia</taxon>
        <taxon>Tissierellales</taxon>
        <taxon>Peptoniphilaceae</taxon>
        <taxon>Parvimonas</taxon>
    </lineage>
</organism>
<dbReference type="FunFam" id="3.30.70.1560:FF:000001">
    <property type="entry name" value="Pseudouridine synthase"/>
    <property type="match status" value="1"/>
</dbReference>
<comment type="similarity">
    <text evidence="1 5">Belongs to the pseudouridine synthase RsuA family.</text>
</comment>
<protein>
    <recommendedName>
        <fullName evidence="5">Pseudouridine synthase</fullName>
        <ecNumber evidence="5">5.4.99.-</ecNumber>
    </recommendedName>
</protein>
<dbReference type="CDD" id="cd00165">
    <property type="entry name" value="S4"/>
    <property type="match status" value="1"/>
</dbReference>
<dbReference type="GO" id="GO:0005829">
    <property type="term" value="C:cytosol"/>
    <property type="evidence" value="ECO:0007669"/>
    <property type="project" value="UniProtKB-ARBA"/>
</dbReference>
<dbReference type="GO" id="GO:0000455">
    <property type="term" value="P:enzyme-directed rRNA pseudouridine synthesis"/>
    <property type="evidence" value="ECO:0007669"/>
    <property type="project" value="UniProtKB-ARBA"/>
</dbReference>
<dbReference type="PROSITE" id="PS01149">
    <property type="entry name" value="PSI_RSU"/>
    <property type="match status" value="1"/>
</dbReference>
<dbReference type="InterPro" id="IPR018496">
    <property type="entry name" value="PsdUridine_synth_RsuA/RluB_CS"/>
</dbReference>
<dbReference type="SUPFAM" id="SSF55174">
    <property type="entry name" value="Alpha-L RNA-binding motif"/>
    <property type="match status" value="1"/>
</dbReference>
<comment type="caution">
    <text evidence="8">The sequence shown here is derived from an EMBL/GenBank/DDBJ whole genome shotgun (WGS) entry which is preliminary data.</text>
</comment>
<dbReference type="InterPro" id="IPR002942">
    <property type="entry name" value="S4_RNA-bd"/>
</dbReference>
<dbReference type="GO" id="GO:0003723">
    <property type="term" value="F:RNA binding"/>
    <property type="evidence" value="ECO:0007669"/>
    <property type="project" value="UniProtKB-KW"/>
</dbReference>
<reference evidence="8" key="1">
    <citation type="submission" date="2020-04" db="EMBL/GenBank/DDBJ databases">
        <title>Deep metagenomics examines the oral microbiome during advanced dental caries in children, revealing novel taxa and co-occurrences with host molecules.</title>
        <authorList>
            <person name="Baker J.L."/>
            <person name="Morton J.T."/>
            <person name="Dinis M."/>
            <person name="Alvarez R."/>
            <person name="Tran N.C."/>
            <person name="Knight R."/>
            <person name="Edlund A."/>
        </authorList>
    </citation>
    <scope>NUCLEOTIDE SEQUENCE</scope>
    <source>
        <strain evidence="8">JCVI_23_bin.11</strain>
    </source>
</reference>
<dbReference type="InterPro" id="IPR000748">
    <property type="entry name" value="PsdUridine_synth_RsuA/RluB/E/F"/>
</dbReference>
<feature type="domain" description="RNA-binding S4" evidence="7">
    <location>
        <begin position="4"/>
        <end position="50"/>
    </location>
</feature>
<evidence type="ECO:0000256" key="4">
    <source>
        <dbReference type="PROSITE-ProRule" id="PRU00182"/>
    </source>
</evidence>
<evidence type="ECO:0000256" key="2">
    <source>
        <dbReference type="ARBA" id="ARBA00022884"/>
    </source>
</evidence>
<dbReference type="InterPro" id="IPR050343">
    <property type="entry name" value="RsuA_PseudoU_synthase"/>
</dbReference>
<evidence type="ECO:0000256" key="5">
    <source>
        <dbReference type="RuleBase" id="RU003887"/>
    </source>
</evidence>
<dbReference type="Pfam" id="PF01479">
    <property type="entry name" value="S4"/>
    <property type="match status" value="1"/>
</dbReference>
<dbReference type="AlphaFoldDB" id="A0A930DZL5"/>
<dbReference type="PANTHER" id="PTHR47683">
    <property type="entry name" value="PSEUDOURIDINE SYNTHASE FAMILY PROTEIN-RELATED"/>
    <property type="match status" value="1"/>
</dbReference>
<evidence type="ECO:0000259" key="7">
    <source>
        <dbReference type="Pfam" id="PF01479"/>
    </source>
</evidence>
<evidence type="ECO:0000256" key="3">
    <source>
        <dbReference type="ARBA" id="ARBA00023235"/>
    </source>
</evidence>
<evidence type="ECO:0000313" key="9">
    <source>
        <dbReference type="Proteomes" id="UP000758611"/>
    </source>
</evidence>
<dbReference type="RefSeq" id="WP_269722727.1">
    <property type="nucleotide sequence ID" value="NZ_JABZRE010000008.1"/>
</dbReference>
<dbReference type="CDD" id="cd02553">
    <property type="entry name" value="PseudoU_synth_RsuA"/>
    <property type="match status" value="1"/>
</dbReference>
<dbReference type="EMBL" id="JABZRE010000008">
    <property type="protein sequence ID" value="MBF1306806.1"/>
    <property type="molecule type" value="Genomic_DNA"/>
</dbReference>
<dbReference type="NCBIfam" id="TIGR00093">
    <property type="entry name" value="pseudouridine synthase"/>
    <property type="match status" value="1"/>
</dbReference>
<dbReference type="SUPFAM" id="SSF55120">
    <property type="entry name" value="Pseudouridine synthase"/>
    <property type="match status" value="1"/>
</dbReference>
<name>A0A930DZL5_9FIRM</name>
<dbReference type="Gene3D" id="3.10.290.10">
    <property type="entry name" value="RNA-binding S4 domain"/>
    <property type="match status" value="1"/>
</dbReference>
<dbReference type="PANTHER" id="PTHR47683:SF4">
    <property type="entry name" value="PSEUDOURIDINE SYNTHASE"/>
    <property type="match status" value="1"/>
</dbReference>